<keyword evidence="7" id="KW-1185">Reference proteome</keyword>
<dbReference type="PANTHER" id="PTHR42743:SF4">
    <property type="entry name" value="BRANCHED-CHAIN-AMINO-ACID AMINOTRANSFERASE-RELATED"/>
    <property type="match status" value="1"/>
</dbReference>
<reference evidence="6 7" key="1">
    <citation type="submission" date="2023-12" db="EMBL/GenBank/DDBJ databases">
        <title>novel species in genus Nocarida.</title>
        <authorList>
            <person name="Li Z."/>
        </authorList>
    </citation>
    <scope>NUCLEOTIDE SEQUENCE [LARGE SCALE GENOMIC DNA]</scope>
    <source>
        <strain evidence="6 7">CDC186</strain>
    </source>
</reference>
<dbReference type="Gene3D" id="3.30.470.10">
    <property type="match status" value="1"/>
</dbReference>
<accession>A0ABU6ANY3</accession>
<dbReference type="InterPro" id="IPR036038">
    <property type="entry name" value="Aminotransferase-like"/>
</dbReference>
<dbReference type="Pfam" id="PF01063">
    <property type="entry name" value="Aminotran_4"/>
    <property type="match status" value="1"/>
</dbReference>
<dbReference type="CDD" id="cd00449">
    <property type="entry name" value="PLPDE_IV"/>
    <property type="match status" value="1"/>
</dbReference>
<dbReference type="InterPro" id="IPR043132">
    <property type="entry name" value="BCAT-like_C"/>
</dbReference>
<dbReference type="PANTHER" id="PTHR42743">
    <property type="entry name" value="AMINO-ACID AMINOTRANSFERASE"/>
    <property type="match status" value="1"/>
</dbReference>
<dbReference type="Proteomes" id="UP001348098">
    <property type="component" value="Unassembled WGS sequence"/>
</dbReference>
<dbReference type="Gene3D" id="3.20.10.10">
    <property type="entry name" value="D-amino Acid Aminotransferase, subunit A, domain 2"/>
    <property type="match status" value="1"/>
</dbReference>
<evidence type="ECO:0000256" key="3">
    <source>
        <dbReference type="ARBA" id="ARBA00022898"/>
    </source>
</evidence>
<comment type="cofactor">
    <cofactor evidence="1 5">
        <name>pyridoxal 5'-phosphate</name>
        <dbReference type="ChEBI" id="CHEBI:597326"/>
    </cofactor>
</comment>
<gene>
    <name evidence="6" type="ORF">U3653_04015</name>
</gene>
<keyword evidence="6" id="KW-0808">Transferase</keyword>
<keyword evidence="6" id="KW-0032">Aminotransferase</keyword>
<evidence type="ECO:0000256" key="2">
    <source>
        <dbReference type="ARBA" id="ARBA00009320"/>
    </source>
</evidence>
<evidence type="ECO:0000313" key="6">
    <source>
        <dbReference type="EMBL" id="MEB3509178.1"/>
    </source>
</evidence>
<evidence type="ECO:0000256" key="5">
    <source>
        <dbReference type="RuleBase" id="RU004516"/>
    </source>
</evidence>
<dbReference type="InterPro" id="IPR043131">
    <property type="entry name" value="BCAT-like_N"/>
</dbReference>
<evidence type="ECO:0000256" key="4">
    <source>
        <dbReference type="RuleBase" id="RU004106"/>
    </source>
</evidence>
<protein>
    <submittedName>
        <fullName evidence="6">Aminotransferase class IV</fullName>
    </submittedName>
</protein>
<dbReference type="InterPro" id="IPR050571">
    <property type="entry name" value="Class-IV_PLP-Dep_Aminotrnsfr"/>
</dbReference>
<name>A0ABU6ANY3_9NOCA</name>
<proteinExistence type="inferred from homology"/>
<dbReference type="InterPro" id="IPR018300">
    <property type="entry name" value="Aminotrans_IV_CS"/>
</dbReference>
<dbReference type="GO" id="GO:0008483">
    <property type="term" value="F:transaminase activity"/>
    <property type="evidence" value="ECO:0007669"/>
    <property type="project" value="UniProtKB-KW"/>
</dbReference>
<sequence length="305" mass="33044">MANPHPHVYLGDRIVAAEAATVSVASSAVLYGLSVYTVFPVHVDGAARTAFRLDDHFRRLEESCKIIGMDRFAAEWDYARFRAAVVELVAANAPREDVFVRATVHVVESIPGTRVRGCAIRVSMFVYDAVPIVPQNGMRLKSSPWRRIPDNAIPSRAKVNGAYVNSVLAKQDAIDSGYDDCVFLDGNGHVCELSAANIFLVRNGTLITPAVSCDILDGINRRTVLTLAAEDGIPVVERTVDLTELYIADEVFVTGTSSGAAPVVEVDGRLVADGVPGPISQALRKRHHAALRTDDVHGWVTDLTR</sequence>
<evidence type="ECO:0000313" key="7">
    <source>
        <dbReference type="Proteomes" id="UP001348098"/>
    </source>
</evidence>
<organism evidence="6 7">
    <name type="scientific">Nocardia implantans</name>
    <dbReference type="NCBI Taxonomy" id="3108168"/>
    <lineage>
        <taxon>Bacteria</taxon>
        <taxon>Bacillati</taxon>
        <taxon>Actinomycetota</taxon>
        <taxon>Actinomycetes</taxon>
        <taxon>Mycobacteriales</taxon>
        <taxon>Nocardiaceae</taxon>
        <taxon>Nocardia</taxon>
    </lineage>
</organism>
<keyword evidence="3 5" id="KW-0663">Pyridoxal phosphate</keyword>
<dbReference type="RefSeq" id="WP_195079824.1">
    <property type="nucleotide sequence ID" value="NZ_JAYESH010000011.1"/>
</dbReference>
<dbReference type="EMBL" id="JAYKYQ010000001">
    <property type="protein sequence ID" value="MEB3509178.1"/>
    <property type="molecule type" value="Genomic_DNA"/>
</dbReference>
<comment type="similarity">
    <text evidence="2 4">Belongs to the class-IV pyridoxal-phosphate-dependent aminotransferase family.</text>
</comment>
<dbReference type="InterPro" id="IPR001544">
    <property type="entry name" value="Aminotrans_IV"/>
</dbReference>
<evidence type="ECO:0000256" key="1">
    <source>
        <dbReference type="ARBA" id="ARBA00001933"/>
    </source>
</evidence>
<dbReference type="SUPFAM" id="SSF56752">
    <property type="entry name" value="D-aminoacid aminotransferase-like PLP-dependent enzymes"/>
    <property type="match status" value="1"/>
</dbReference>
<dbReference type="PROSITE" id="PS00770">
    <property type="entry name" value="AA_TRANSFER_CLASS_4"/>
    <property type="match status" value="1"/>
</dbReference>
<comment type="caution">
    <text evidence="6">The sequence shown here is derived from an EMBL/GenBank/DDBJ whole genome shotgun (WGS) entry which is preliminary data.</text>
</comment>